<dbReference type="PROSITE" id="PS00941">
    <property type="entry name" value="CARBOXYLESTERASE_B_2"/>
    <property type="match status" value="1"/>
</dbReference>
<dbReference type="Gene3D" id="3.40.50.1820">
    <property type="entry name" value="alpha/beta hydrolase"/>
    <property type="match status" value="1"/>
</dbReference>
<protein>
    <recommendedName>
        <fullName evidence="4">Carboxylesterase type B domain-containing protein</fullName>
    </recommendedName>
</protein>
<dbReference type="Pfam" id="PF00135">
    <property type="entry name" value="COesterase"/>
    <property type="match status" value="1"/>
</dbReference>
<evidence type="ECO:0000259" key="4">
    <source>
        <dbReference type="Pfam" id="PF00135"/>
    </source>
</evidence>
<organism evidence="5">
    <name type="scientific">Aspergillus niger</name>
    <dbReference type="NCBI Taxonomy" id="5061"/>
    <lineage>
        <taxon>Eukaryota</taxon>
        <taxon>Fungi</taxon>
        <taxon>Dikarya</taxon>
        <taxon>Ascomycota</taxon>
        <taxon>Pezizomycotina</taxon>
        <taxon>Eurotiomycetes</taxon>
        <taxon>Eurotiomycetidae</taxon>
        <taxon>Eurotiales</taxon>
        <taxon>Aspergillaceae</taxon>
        <taxon>Aspergillus</taxon>
        <taxon>Aspergillus subgen. Circumdati</taxon>
    </lineage>
</organism>
<feature type="domain" description="Carboxylesterase type B" evidence="4">
    <location>
        <begin position="183"/>
        <end position="659"/>
    </location>
</feature>
<evidence type="ECO:0000256" key="3">
    <source>
        <dbReference type="SAM" id="SignalP"/>
    </source>
</evidence>
<dbReference type="InterPro" id="IPR019819">
    <property type="entry name" value="Carboxylesterase_B_CS"/>
</dbReference>
<evidence type="ECO:0000313" key="5">
    <source>
        <dbReference type="RefSeq" id="XP_001395189.3"/>
    </source>
</evidence>
<reference evidence="5" key="1">
    <citation type="submission" date="2025-02" db="EMBL/GenBank/DDBJ databases">
        <authorList>
            <consortium name="NCBI Genome Project"/>
        </authorList>
    </citation>
    <scope>NUCLEOTIDE SEQUENCE</scope>
</reference>
<dbReference type="InterPro" id="IPR002018">
    <property type="entry name" value="CarbesteraseB"/>
</dbReference>
<comment type="similarity">
    <text evidence="1">Belongs to the type-B carboxylesterase/lipase family.</text>
</comment>
<dbReference type="VEuPathDB" id="FungiDB:An12g01000"/>
<proteinExistence type="inferred from homology"/>
<keyword evidence="3" id="KW-0732">Signal</keyword>
<keyword evidence="2" id="KW-0378">Hydrolase</keyword>
<evidence type="ECO:0000256" key="2">
    <source>
        <dbReference type="ARBA" id="ARBA00022801"/>
    </source>
</evidence>
<dbReference type="InterPro" id="IPR019826">
    <property type="entry name" value="Carboxylesterase_B_AS"/>
</dbReference>
<dbReference type="KEGG" id="ang:An12g01000"/>
<evidence type="ECO:0000256" key="1">
    <source>
        <dbReference type="ARBA" id="ARBA00005964"/>
    </source>
</evidence>
<name>A0AAJ6QFA6_ASPNG</name>
<dbReference type="AlphaFoldDB" id="A0AAJ6QFA6"/>
<dbReference type="GeneID" id="4985450"/>
<sequence length="829" mass="90469">MQLQFIVGSLLLFGSASAAPAPPADARSHPSIDSLGTLQALKYNNLGPGNNGTAAVLVYDRLPYLSAESRCASIGEALYPLQDVSQANATEIGYQLDYLVYAKDVAANSSFWIAKGSPNGCQAYSHSRKQVIPAPCDRQLPALCTSSVPPTTDKDREAVNKSKISISFDDYRMTGYRDGRSFRFLGIPFADPPVRDLRFAPPRPYSGPKKIDATKMADSCIQSVSGFGTLDNGGISEDCLYLNVYSPVLPSSHDRNSTRKPVAVYFYGGAFTSGTASMVDYDGGNFASRNDVVVVTVNYRVGALGWLTTGNLTTGNYGTRDQILALKWVNKYIEAFGGDPNHVTIFGQSAGGQSVIALLSSTAAHGLFSGAIVQSAPVDLPWFAREVYTKIVTPNVAGAVGCNGTTSETALISCLRSVPATRYLDNTTEFEAAMTASTETIASDWLHSSEILASIEPLMPIVDDIGSGVIDDQFYRLLASDRLPNRVPTMFTTVTTEAALYVDQYVPNLGASEAALELVYSYAYPTSLIKSLIATDAFPLNASDSDSVRNTVADALTHSEWSCPQAYLLRHGGRHAFPRLWEVEVRHGHVQTTVDVPSICSPNTDFNATCHSADVLPAWGTLNSKTKNVSPYYNKRDILHSRLLNDIFGSFFRTRNPNPDLEMLKLRGPAYASTYQIFGPRGYYMPEYEIAERNRYFLTHGSGSQLVIFQLHFPFPSLLPTCTSPSYTPKCERHAQPHIFICLPAEGLTSAFSLVSKNNHDQVIPAGEMCRCRITLYVGGQGMDITYEILVLDLLPVALVLDQLSQYHMWVVILRPPFGRGKQFGLSDI</sequence>
<dbReference type="InterPro" id="IPR029058">
    <property type="entry name" value="AB_hydrolase_fold"/>
</dbReference>
<gene>
    <name evidence="5" type="ORF">An12g01000</name>
</gene>
<dbReference type="PANTHER" id="PTHR43142">
    <property type="entry name" value="CARBOXYLIC ESTER HYDROLASE"/>
    <property type="match status" value="1"/>
</dbReference>
<dbReference type="PANTHER" id="PTHR43142:SF6">
    <property type="entry name" value="PUTATIVE (AFU_ORTHOLOGUE AFUA_7G01710)-RELATED"/>
    <property type="match status" value="1"/>
</dbReference>
<feature type="signal peptide" evidence="3">
    <location>
        <begin position="1"/>
        <end position="18"/>
    </location>
</feature>
<dbReference type="GO" id="GO:0016787">
    <property type="term" value="F:hydrolase activity"/>
    <property type="evidence" value="ECO:0007669"/>
    <property type="project" value="UniProtKB-KW"/>
</dbReference>
<reference evidence="5" key="2">
    <citation type="submission" date="2025-08" db="UniProtKB">
        <authorList>
            <consortium name="RefSeq"/>
        </authorList>
    </citation>
    <scope>IDENTIFICATION</scope>
</reference>
<dbReference type="ESTHER" id="aspnc-a2qyf0">
    <property type="family name" value="Fungal_carboxylesterase_lipase"/>
</dbReference>
<feature type="chain" id="PRO_5044861477" description="Carboxylesterase type B domain-containing protein" evidence="3">
    <location>
        <begin position="19"/>
        <end position="829"/>
    </location>
</feature>
<dbReference type="SUPFAM" id="SSF53474">
    <property type="entry name" value="alpha/beta-Hydrolases"/>
    <property type="match status" value="1"/>
</dbReference>
<dbReference type="PROSITE" id="PS00122">
    <property type="entry name" value="CARBOXYLESTERASE_B_1"/>
    <property type="match status" value="1"/>
</dbReference>
<dbReference type="RefSeq" id="XP_001395189.3">
    <property type="nucleotide sequence ID" value="XM_001395152.3"/>
</dbReference>
<accession>A0AAJ6QFA6</accession>